<proteinExistence type="predicted"/>
<protein>
    <submittedName>
        <fullName evidence="1">Uncharacterized protein</fullName>
    </submittedName>
</protein>
<sequence length="195" mass="20953">MTTRGSYRTLDLATKVKILKEAEKGGAAKQDLARKYGIKPNSLSTFVKNKCSILMLLRMVNSRCLKENAHQRPPGVRASASGGDSSCPTEEAETSELDDNGLAAALGDVRFEEYVAVDSTAETSGALMDIEIIESVRLREASNESEIDDDFETEPQPPAADVAAGLALAQQFFAAENNAEEALGHIYSLQNLLSA</sequence>
<keyword evidence="2" id="KW-1185">Reference proteome</keyword>
<evidence type="ECO:0000313" key="2">
    <source>
        <dbReference type="Proteomes" id="UP000805193"/>
    </source>
</evidence>
<gene>
    <name evidence="1" type="ORF">HPB47_008915</name>
</gene>
<organism evidence="1 2">
    <name type="scientific">Ixodes persulcatus</name>
    <name type="common">Taiga tick</name>
    <dbReference type="NCBI Taxonomy" id="34615"/>
    <lineage>
        <taxon>Eukaryota</taxon>
        <taxon>Metazoa</taxon>
        <taxon>Ecdysozoa</taxon>
        <taxon>Arthropoda</taxon>
        <taxon>Chelicerata</taxon>
        <taxon>Arachnida</taxon>
        <taxon>Acari</taxon>
        <taxon>Parasitiformes</taxon>
        <taxon>Ixodida</taxon>
        <taxon>Ixodoidea</taxon>
        <taxon>Ixodidae</taxon>
        <taxon>Ixodinae</taxon>
        <taxon>Ixodes</taxon>
    </lineage>
</organism>
<accession>A0AC60P3E7</accession>
<dbReference type="EMBL" id="JABSTQ010011220">
    <property type="protein sequence ID" value="KAG0413936.1"/>
    <property type="molecule type" value="Genomic_DNA"/>
</dbReference>
<name>A0AC60P3E7_IXOPE</name>
<evidence type="ECO:0000313" key="1">
    <source>
        <dbReference type="EMBL" id="KAG0413936.1"/>
    </source>
</evidence>
<dbReference type="Proteomes" id="UP000805193">
    <property type="component" value="Unassembled WGS sequence"/>
</dbReference>
<comment type="caution">
    <text evidence="1">The sequence shown here is derived from an EMBL/GenBank/DDBJ whole genome shotgun (WGS) entry which is preliminary data.</text>
</comment>
<reference evidence="1 2" key="1">
    <citation type="journal article" date="2020" name="Cell">
        <title>Large-Scale Comparative Analyses of Tick Genomes Elucidate Their Genetic Diversity and Vector Capacities.</title>
        <authorList>
            <consortium name="Tick Genome and Microbiome Consortium (TIGMIC)"/>
            <person name="Jia N."/>
            <person name="Wang J."/>
            <person name="Shi W."/>
            <person name="Du L."/>
            <person name="Sun Y."/>
            <person name="Zhan W."/>
            <person name="Jiang J.F."/>
            <person name="Wang Q."/>
            <person name="Zhang B."/>
            <person name="Ji P."/>
            <person name="Bell-Sakyi L."/>
            <person name="Cui X.M."/>
            <person name="Yuan T.T."/>
            <person name="Jiang B.G."/>
            <person name="Yang W.F."/>
            <person name="Lam T.T."/>
            <person name="Chang Q.C."/>
            <person name="Ding S.J."/>
            <person name="Wang X.J."/>
            <person name="Zhu J.G."/>
            <person name="Ruan X.D."/>
            <person name="Zhao L."/>
            <person name="Wei J.T."/>
            <person name="Ye R.Z."/>
            <person name="Que T.C."/>
            <person name="Du C.H."/>
            <person name="Zhou Y.H."/>
            <person name="Cheng J.X."/>
            <person name="Dai P.F."/>
            <person name="Guo W.B."/>
            <person name="Han X.H."/>
            <person name="Huang E.J."/>
            <person name="Li L.F."/>
            <person name="Wei W."/>
            <person name="Gao Y.C."/>
            <person name="Liu J.Z."/>
            <person name="Shao H.Z."/>
            <person name="Wang X."/>
            <person name="Wang C.C."/>
            <person name="Yang T.C."/>
            <person name="Huo Q.B."/>
            <person name="Li W."/>
            <person name="Chen H.Y."/>
            <person name="Chen S.E."/>
            <person name="Zhou L.G."/>
            <person name="Ni X.B."/>
            <person name="Tian J.H."/>
            <person name="Sheng Y."/>
            <person name="Liu T."/>
            <person name="Pan Y.S."/>
            <person name="Xia L.Y."/>
            <person name="Li J."/>
            <person name="Zhao F."/>
            <person name="Cao W.C."/>
        </authorList>
    </citation>
    <scope>NUCLEOTIDE SEQUENCE [LARGE SCALE GENOMIC DNA]</scope>
    <source>
        <strain evidence="1">Iper-2018</strain>
    </source>
</reference>
<feature type="non-terminal residue" evidence="1">
    <location>
        <position position="195"/>
    </location>
</feature>